<gene>
    <name evidence="1" type="ORF">NEZAVI_LOCUS2558</name>
</gene>
<accession>A0A9P0E4K2</accession>
<protein>
    <submittedName>
        <fullName evidence="1">Uncharacterized protein</fullName>
    </submittedName>
</protein>
<reference evidence="1" key="1">
    <citation type="submission" date="2022-01" db="EMBL/GenBank/DDBJ databases">
        <authorList>
            <person name="King R."/>
        </authorList>
    </citation>
    <scope>NUCLEOTIDE SEQUENCE</scope>
</reference>
<sequence>MKTWDIITYNCRTLTEDSQLTELKNELEVTNWSLIGLPEMRRYDRQFGVPR</sequence>
<evidence type="ECO:0000313" key="1">
    <source>
        <dbReference type="EMBL" id="CAH1391556.1"/>
    </source>
</evidence>
<dbReference type="AlphaFoldDB" id="A0A9P0E4K2"/>
<name>A0A9P0E4K2_NEZVI</name>
<organism evidence="1 2">
    <name type="scientific">Nezara viridula</name>
    <name type="common">Southern green stink bug</name>
    <name type="synonym">Cimex viridulus</name>
    <dbReference type="NCBI Taxonomy" id="85310"/>
    <lineage>
        <taxon>Eukaryota</taxon>
        <taxon>Metazoa</taxon>
        <taxon>Ecdysozoa</taxon>
        <taxon>Arthropoda</taxon>
        <taxon>Hexapoda</taxon>
        <taxon>Insecta</taxon>
        <taxon>Pterygota</taxon>
        <taxon>Neoptera</taxon>
        <taxon>Paraneoptera</taxon>
        <taxon>Hemiptera</taxon>
        <taxon>Heteroptera</taxon>
        <taxon>Panheteroptera</taxon>
        <taxon>Pentatomomorpha</taxon>
        <taxon>Pentatomoidea</taxon>
        <taxon>Pentatomidae</taxon>
        <taxon>Pentatominae</taxon>
        <taxon>Nezara</taxon>
    </lineage>
</organism>
<dbReference type="Proteomes" id="UP001152798">
    <property type="component" value="Chromosome 1"/>
</dbReference>
<dbReference type="EMBL" id="OV725077">
    <property type="protein sequence ID" value="CAH1391556.1"/>
    <property type="molecule type" value="Genomic_DNA"/>
</dbReference>
<proteinExistence type="predicted"/>
<evidence type="ECO:0000313" key="2">
    <source>
        <dbReference type="Proteomes" id="UP001152798"/>
    </source>
</evidence>
<keyword evidence="2" id="KW-1185">Reference proteome</keyword>